<evidence type="ECO:0000256" key="1">
    <source>
        <dbReference type="SAM" id="MobiDB-lite"/>
    </source>
</evidence>
<feature type="compositionally biased region" description="Low complexity" evidence="1">
    <location>
        <begin position="108"/>
        <end position="123"/>
    </location>
</feature>
<protein>
    <submittedName>
        <fullName evidence="2">Uncharacterized protein</fullName>
    </submittedName>
</protein>
<evidence type="ECO:0000313" key="3">
    <source>
        <dbReference type="Proteomes" id="UP001176941"/>
    </source>
</evidence>
<keyword evidence="3" id="KW-1185">Reference proteome</keyword>
<gene>
    <name evidence="2" type="ORF">MRATA1EN1_LOCUS6749</name>
</gene>
<feature type="region of interest" description="Disordered" evidence="1">
    <location>
        <begin position="1"/>
        <end position="144"/>
    </location>
</feature>
<dbReference type="Proteomes" id="UP001176941">
    <property type="component" value="Chromosome 16"/>
</dbReference>
<evidence type="ECO:0000313" key="2">
    <source>
        <dbReference type="EMBL" id="CAI9157787.1"/>
    </source>
</evidence>
<feature type="compositionally biased region" description="Basic and acidic residues" evidence="1">
    <location>
        <begin position="93"/>
        <end position="105"/>
    </location>
</feature>
<reference evidence="2" key="1">
    <citation type="submission" date="2023-04" db="EMBL/GenBank/DDBJ databases">
        <authorList>
            <consortium name="ELIXIR-Norway"/>
        </authorList>
    </citation>
    <scope>NUCLEOTIDE SEQUENCE [LARGE SCALE GENOMIC DNA]</scope>
</reference>
<accession>A0ABN8Y8A3</accession>
<organism evidence="2 3">
    <name type="scientific">Rangifer tarandus platyrhynchus</name>
    <name type="common">Svalbard reindeer</name>
    <dbReference type="NCBI Taxonomy" id="3082113"/>
    <lineage>
        <taxon>Eukaryota</taxon>
        <taxon>Metazoa</taxon>
        <taxon>Chordata</taxon>
        <taxon>Craniata</taxon>
        <taxon>Vertebrata</taxon>
        <taxon>Euteleostomi</taxon>
        <taxon>Mammalia</taxon>
        <taxon>Eutheria</taxon>
        <taxon>Laurasiatheria</taxon>
        <taxon>Artiodactyla</taxon>
        <taxon>Ruminantia</taxon>
        <taxon>Pecora</taxon>
        <taxon>Cervidae</taxon>
        <taxon>Odocoileinae</taxon>
        <taxon>Rangifer</taxon>
    </lineage>
</organism>
<sequence>MMRTAAFFKAPHPRQPDPEERASGAPGRGGPRSHGPGTRPAASRDAAWPCPGVRRRPGTPVRPTDRGAGVPEPVITFQCRRLRGPKETPSATQRERRTLPGDARRVRPGPVAAAPAGSRAEPAMQTRRRAPRCARDPRAPDTQLPGLCAHLLRHEAAEAPNAALGRTVHLPGPRPRPQRRRQHRGQRRLTCRAAPLSQPAAPQ</sequence>
<feature type="compositionally biased region" description="Basic residues" evidence="1">
    <location>
        <begin position="176"/>
        <end position="190"/>
    </location>
</feature>
<feature type="region of interest" description="Disordered" evidence="1">
    <location>
        <begin position="159"/>
        <end position="203"/>
    </location>
</feature>
<dbReference type="EMBL" id="OX459952">
    <property type="protein sequence ID" value="CAI9157787.1"/>
    <property type="molecule type" value="Genomic_DNA"/>
</dbReference>
<proteinExistence type="predicted"/>
<name>A0ABN8Y8A3_RANTA</name>